<dbReference type="InterPro" id="IPR013083">
    <property type="entry name" value="Znf_RING/FYVE/PHD"/>
</dbReference>
<dbReference type="InterPro" id="IPR017907">
    <property type="entry name" value="Znf_RING_CS"/>
</dbReference>
<evidence type="ECO:0000313" key="13">
    <source>
        <dbReference type="RefSeq" id="XP_025419024.1"/>
    </source>
</evidence>
<evidence type="ECO:0000256" key="4">
    <source>
        <dbReference type="ARBA" id="ARBA00022723"/>
    </source>
</evidence>
<dbReference type="GeneID" id="112689499"/>
<keyword evidence="9" id="KW-0175">Coiled coil</keyword>
<evidence type="ECO:0000259" key="10">
    <source>
        <dbReference type="PROSITE" id="PS50006"/>
    </source>
</evidence>
<proteinExistence type="inferred from homology"/>
<dbReference type="OrthoDB" id="6630288at2759"/>
<evidence type="ECO:0000313" key="12">
    <source>
        <dbReference type="Proteomes" id="UP000694846"/>
    </source>
</evidence>
<keyword evidence="3" id="KW-0808">Transferase</keyword>
<evidence type="ECO:0000256" key="5">
    <source>
        <dbReference type="ARBA" id="ARBA00022771"/>
    </source>
</evidence>
<sequence>MKNEVRSSKRPIIEDCSVGASLMNVNNGWMVPINQDTEFIIGRALTSSVIIEELFMSRRHCSIRYENSRYFISDLQSGSGTFLNYERLSRSTSNITQLQHGDIIGFGDKRNITMTFKFILHNISNKKPRLYNEHDLKVHNEEETYKNNITNLQKELLNLKAKHIVLRNKAKIELAEMQNKMSNIVEITSTQIKKEQDMIQEMSTLMVKLKDALNNVESPDSLKKQIYSQLEDEFQCSICNELVYKAMVLNCNHTFCEICIESWKNRNQMCPVCRAYILSVSNCLALDNYITNICDFIGGAVKDQRQLLQRERLLPRPTSE</sequence>
<evidence type="ECO:0000256" key="3">
    <source>
        <dbReference type="ARBA" id="ARBA00022679"/>
    </source>
</evidence>
<dbReference type="GO" id="GO:0005634">
    <property type="term" value="C:nucleus"/>
    <property type="evidence" value="ECO:0007669"/>
    <property type="project" value="TreeGrafter"/>
</dbReference>
<dbReference type="GO" id="GO:0070936">
    <property type="term" value="P:protein K48-linked ubiquitination"/>
    <property type="evidence" value="ECO:0007669"/>
    <property type="project" value="TreeGrafter"/>
</dbReference>
<dbReference type="AlphaFoldDB" id="A0A8B8G719"/>
<dbReference type="GO" id="GO:0035861">
    <property type="term" value="C:site of double-strand break"/>
    <property type="evidence" value="ECO:0007669"/>
    <property type="project" value="TreeGrafter"/>
</dbReference>
<dbReference type="PANTHER" id="PTHR15067">
    <property type="entry name" value="E3 UBIQUITIN-PROTEIN LIGASE RNF8"/>
    <property type="match status" value="1"/>
</dbReference>
<feature type="coiled-coil region" evidence="9">
    <location>
        <begin position="142"/>
        <end position="187"/>
    </location>
</feature>
<evidence type="ECO:0000256" key="6">
    <source>
        <dbReference type="ARBA" id="ARBA00022786"/>
    </source>
</evidence>
<dbReference type="PROSITE" id="PS50006">
    <property type="entry name" value="FHA_DOMAIN"/>
    <property type="match status" value="1"/>
</dbReference>
<evidence type="ECO:0000256" key="9">
    <source>
        <dbReference type="SAM" id="Coils"/>
    </source>
</evidence>
<evidence type="ECO:0000256" key="1">
    <source>
        <dbReference type="ARBA" id="ARBA00005797"/>
    </source>
</evidence>
<reference evidence="13" key="1">
    <citation type="submission" date="2025-08" db="UniProtKB">
        <authorList>
            <consortium name="RefSeq"/>
        </authorList>
    </citation>
    <scope>IDENTIFICATION</scope>
    <source>
        <tissue evidence="13">Whole body</tissue>
    </source>
</reference>
<dbReference type="PANTHER" id="PTHR15067:SF4">
    <property type="entry name" value="E3 UBIQUITIN-PROTEIN LIGASE RNF8"/>
    <property type="match status" value="1"/>
</dbReference>
<keyword evidence="12" id="KW-1185">Reference proteome</keyword>
<dbReference type="GO" id="GO:0008270">
    <property type="term" value="F:zinc ion binding"/>
    <property type="evidence" value="ECO:0007669"/>
    <property type="project" value="UniProtKB-KW"/>
</dbReference>
<protein>
    <recommendedName>
        <fullName evidence="2">E3 ubiquitin-protein ligase CHFR</fullName>
    </recommendedName>
</protein>
<evidence type="ECO:0000256" key="2">
    <source>
        <dbReference type="ARBA" id="ARBA00017908"/>
    </source>
</evidence>
<dbReference type="GO" id="GO:0006302">
    <property type="term" value="P:double-strand break repair"/>
    <property type="evidence" value="ECO:0007669"/>
    <property type="project" value="TreeGrafter"/>
</dbReference>
<dbReference type="SMART" id="SM00240">
    <property type="entry name" value="FHA"/>
    <property type="match status" value="1"/>
</dbReference>
<dbReference type="SUPFAM" id="SSF49879">
    <property type="entry name" value="SMAD/FHA domain"/>
    <property type="match status" value="1"/>
</dbReference>
<dbReference type="GO" id="GO:0005829">
    <property type="term" value="C:cytosol"/>
    <property type="evidence" value="ECO:0007669"/>
    <property type="project" value="TreeGrafter"/>
</dbReference>
<dbReference type="InterPro" id="IPR001841">
    <property type="entry name" value="Znf_RING"/>
</dbReference>
<feature type="domain" description="RING-type" evidence="11">
    <location>
        <begin position="236"/>
        <end position="274"/>
    </location>
</feature>
<dbReference type="Pfam" id="PF00498">
    <property type="entry name" value="FHA"/>
    <property type="match status" value="1"/>
</dbReference>
<dbReference type="SMART" id="SM00184">
    <property type="entry name" value="RING"/>
    <property type="match status" value="1"/>
</dbReference>
<gene>
    <name evidence="13" type="primary">LOC112689499</name>
</gene>
<dbReference type="GO" id="GO:0006511">
    <property type="term" value="P:ubiquitin-dependent protein catabolic process"/>
    <property type="evidence" value="ECO:0007669"/>
    <property type="project" value="TreeGrafter"/>
</dbReference>
<keyword evidence="6" id="KW-0833">Ubl conjugation pathway</keyword>
<dbReference type="Pfam" id="PF13920">
    <property type="entry name" value="zf-C3HC4_3"/>
    <property type="match status" value="1"/>
</dbReference>
<evidence type="ECO:0000259" key="11">
    <source>
        <dbReference type="PROSITE" id="PS50089"/>
    </source>
</evidence>
<dbReference type="InterPro" id="IPR000253">
    <property type="entry name" value="FHA_dom"/>
</dbReference>
<evidence type="ECO:0000256" key="7">
    <source>
        <dbReference type="ARBA" id="ARBA00022833"/>
    </source>
</evidence>
<dbReference type="GO" id="GO:0061630">
    <property type="term" value="F:ubiquitin protein ligase activity"/>
    <property type="evidence" value="ECO:0007669"/>
    <property type="project" value="TreeGrafter"/>
</dbReference>
<dbReference type="Gene3D" id="3.30.40.10">
    <property type="entry name" value="Zinc/RING finger domain, C3HC4 (zinc finger)"/>
    <property type="match status" value="1"/>
</dbReference>
<organism evidence="12 13">
    <name type="scientific">Sipha flava</name>
    <name type="common">yellow sugarcane aphid</name>
    <dbReference type="NCBI Taxonomy" id="143950"/>
    <lineage>
        <taxon>Eukaryota</taxon>
        <taxon>Metazoa</taxon>
        <taxon>Ecdysozoa</taxon>
        <taxon>Arthropoda</taxon>
        <taxon>Hexapoda</taxon>
        <taxon>Insecta</taxon>
        <taxon>Pterygota</taxon>
        <taxon>Neoptera</taxon>
        <taxon>Paraneoptera</taxon>
        <taxon>Hemiptera</taxon>
        <taxon>Sternorrhyncha</taxon>
        <taxon>Aphidomorpha</taxon>
        <taxon>Aphidoidea</taxon>
        <taxon>Aphididae</taxon>
        <taxon>Sipha</taxon>
    </lineage>
</organism>
<evidence type="ECO:0000256" key="8">
    <source>
        <dbReference type="PROSITE-ProRule" id="PRU00175"/>
    </source>
</evidence>
<keyword evidence="7" id="KW-0862">Zinc</keyword>
<name>A0A8B8G719_9HEMI</name>
<dbReference type="RefSeq" id="XP_025419024.1">
    <property type="nucleotide sequence ID" value="XM_025563239.1"/>
</dbReference>
<dbReference type="GO" id="GO:0000151">
    <property type="term" value="C:ubiquitin ligase complex"/>
    <property type="evidence" value="ECO:0007669"/>
    <property type="project" value="TreeGrafter"/>
</dbReference>
<keyword evidence="4" id="KW-0479">Metal-binding</keyword>
<dbReference type="GO" id="GO:0042393">
    <property type="term" value="F:histone binding"/>
    <property type="evidence" value="ECO:0007669"/>
    <property type="project" value="TreeGrafter"/>
</dbReference>
<accession>A0A8B8G719</accession>
<comment type="similarity">
    <text evidence="1">Belongs to the CHFR family.</text>
</comment>
<dbReference type="PROSITE" id="PS50089">
    <property type="entry name" value="ZF_RING_2"/>
    <property type="match status" value="1"/>
</dbReference>
<dbReference type="CDD" id="cd00060">
    <property type="entry name" value="FHA"/>
    <property type="match status" value="1"/>
</dbReference>
<dbReference type="InterPro" id="IPR008984">
    <property type="entry name" value="SMAD_FHA_dom_sf"/>
</dbReference>
<keyword evidence="5 8" id="KW-0863">Zinc-finger</keyword>
<dbReference type="Proteomes" id="UP000694846">
    <property type="component" value="Unplaced"/>
</dbReference>
<dbReference type="PROSITE" id="PS00518">
    <property type="entry name" value="ZF_RING_1"/>
    <property type="match status" value="1"/>
</dbReference>
<dbReference type="Gene3D" id="2.60.200.20">
    <property type="match status" value="1"/>
</dbReference>
<feature type="domain" description="FHA" evidence="10">
    <location>
        <begin position="39"/>
        <end position="88"/>
    </location>
</feature>
<dbReference type="SUPFAM" id="SSF57850">
    <property type="entry name" value="RING/U-box"/>
    <property type="match status" value="1"/>
</dbReference>